<comment type="caution">
    <text evidence="2">The sequence shown here is derived from an EMBL/GenBank/DDBJ whole genome shotgun (WGS) entry which is preliminary data.</text>
</comment>
<dbReference type="InterPro" id="IPR012042">
    <property type="entry name" value="NeuTTM/CthTTM-like"/>
</dbReference>
<dbReference type="CDD" id="cd07891">
    <property type="entry name" value="CYTH-like_CthTTM-like_1"/>
    <property type="match status" value="1"/>
</dbReference>
<dbReference type="EMBL" id="JAUTWS010000015">
    <property type="protein sequence ID" value="MDO9710101.1"/>
    <property type="molecule type" value="Genomic_DNA"/>
</dbReference>
<dbReference type="SMART" id="SM01118">
    <property type="entry name" value="CYTH"/>
    <property type="match status" value="1"/>
</dbReference>
<proteinExistence type="predicted"/>
<dbReference type="RefSeq" id="WP_305104962.1">
    <property type="nucleotide sequence ID" value="NZ_JAUTWS010000015.1"/>
</dbReference>
<name>A0ABT9E1T0_9PROT</name>
<dbReference type="PROSITE" id="PS51707">
    <property type="entry name" value="CYTH"/>
    <property type="match status" value="1"/>
</dbReference>
<reference evidence="2 3" key="1">
    <citation type="submission" date="2023-08" db="EMBL/GenBank/DDBJ databases">
        <title>The draft genome sequence of Paracraurococcus sp. LOR1-02.</title>
        <authorList>
            <person name="Kingkaew E."/>
            <person name="Tanasupawat S."/>
        </authorList>
    </citation>
    <scope>NUCLEOTIDE SEQUENCE [LARGE SCALE GENOMIC DNA]</scope>
    <source>
        <strain evidence="2 3">LOR1-02</strain>
    </source>
</reference>
<feature type="domain" description="CYTH" evidence="1">
    <location>
        <begin position="2"/>
        <end position="151"/>
    </location>
</feature>
<dbReference type="Pfam" id="PF01928">
    <property type="entry name" value="CYTH"/>
    <property type="match status" value="1"/>
</dbReference>
<keyword evidence="3" id="KW-1185">Reference proteome</keyword>
<dbReference type="PIRSF" id="PIRSF016487">
    <property type="entry name" value="CYTH_UCP016487"/>
    <property type="match status" value="1"/>
</dbReference>
<dbReference type="InterPro" id="IPR023577">
    <property type="entry name" value="CYTH_domain"/>
</dbReference>
<dbReference type="Gene3D" id="2.40.320.10">
    <property type="entry name" value="Hypothetical Protein Pfu-838710-001"/>
    <property type="match status" value="1"/>
</dbReference>
<dbReference type="SUPFAM" id="SSF55154">
    <property type="entry name" value="CYTH-like phosphatases"/>
    <property type="match status" value="1"/>
</dbReference>
<dbReference type="PANTHER" id="PTHR40114:SF1">
    <property type="entry name" value="SLR0698 PROTEIN"/>
    <property type="match status" value="1"/>
</dbReference>
<evidence type="ECO:0000313" key="3">
    <source>
        <dbReference type="Proteomes" id="UP001243009"/>
    </source>
</evidence>
<accession>A0ABT9E1T0</accession>
<evidence type="ECO:0000259" key="1">
    <source>
        <dbReference type="PROSITE" id="PS51707"/>
    </source>
</evidence>
<sequence>MGTEIERKFLVAGDGWRAAALGPGQRLRQGYLAHGGGGAPVVRVRLVDDDGVLTIKGPGLLARAEYEYPIPAADALAMLETLCAPPVIEKTRTRVAHGGLVWEVDAFGGHLAGLVLAEVELAAADQAVTLPDWVGAEVTADARYQNAVLARAAAPPAV</sequence>
<gene>
    <name evidence="2" type="ORF">Q7A36_17240</name>
</gene>
<protein>
    <submittedName>
        <fullName evidence="2">CYTH domain-containing protein</fullName>
    </submittedName>
</protein>
<organism evidence="2 3">
    <name type="scientific">Paracraurococcus lichenis</name>
    <dbReference type="NCBI Taxonomy" id="3064888"/>
    <lineage>
        <taxon>Bacteria</taxon>
        <taxon>Pseudomonadati</taxon>
        <taxon>Pseudomonadota</taxon>
        <taxon>Alphaproteobacteria</taxon>
        <taxon>Acetobacterales</taxon>
        <taxon>Roseomonadaceae</taxon>
        <taxon>Paracraurococcus</taxon>
    </lineage>
</organism>
<dbReference type="Proteomes" id="UP001243009">
    <property type="component" value="Unassembled WGS sequence"/>
</dbReference>
<dbReference type="InterPro" id="IPR033469">
    <property type="entry name" value="CYTH-like_dom_sf"/>
</dbReference>
<dbReference type="PANTHER" id="PTHR40114">
    <property type="entry name" value="SLR0698 PROTEIN"/>
    <property type="match status" value="1"/>
</dbReference>
<evidence type="ECO:0000313" key="2">
    <source>
        <dbReference type="EMBL" id="MDO9710101.1"/>
    </source>
</evidence>